<keyword evidence="4" id="KW-0902">Two-component regulatory system</keyword>
<feature type="DNA-binding region" description="OmpR/PhoB-type" evidence="13">
    <location>
        <begin position="125"/>
        <end position="222"/>
    </location>
</feature>
<accession>A0ABY8WYN4</accession>
<evidence type="ECO:0000259" key="15">
    <source>
        <dbReference type="PROSITE" id="PS51755"/>
    </source>
</evidence>
<dbReference type="Pfam" id="PF00072">
    <property type="entry name" value="Response_reg"/>
    <property type="match status" value="1"/>
</dbReference>
<evidence type="ECO:0000256" key="10">
    <source>
        <dbReference type="ARBA" id="ARBA00037471"/>
    </source>
</evidence>
<dbReference type="RefSeq" id="WP_285741477.1">
    <property type="nucleotide sequence ID" value="NZ_CP127162.1"/>
</dbReference>
<dbReference type="InterPro" id="IPR001867">
    <property type="entry name" value="OmpR/PhoB-type_DNA-bd"/>
</dbReference>
<evidence type="ECO:0000256" key="3">
    <source>
        <dbReference type="ARBA" id="ARBA00022553"/>
    </source>
</evidence>
<keyword evidence="7 13" id="KW-0238">DNA-binding</keyword>
<evidence type="ECO:0000256" key="1">
    <source>
        <dbReference type="ARBA" id="ARBA00004496"/>
    </source>
</evidence>
<keyword evidence="2" id="KW-0963">Cytoplasm</keyword>
<dbReference type="CDD" id="cd17574">
    <property type="entry name" value="REC_OmpR"/>
    <property type="match status" value="1"/>
</dbReference>
<dbReference type="Gene3D" id="3.40.50.2300">
    <property type="match status" value="1"/>
</dbReference>
<feature type="domain" description="OmpR/PhoB-type" evidence="15">
    <location>
        <begin position="125"/>
        <end position="222"/>
    </location>
</feature>
<dbReference type="InterPro" id="IPR011006">
    <property type="entry name" value="CheY-like_superfamily"/>
</dbReference>
<sequence>MFTILVVEDDQNIRKLMCAVLKQHGFTTYWAEDGIQALDVMEKKHIDLVVLDLMMPNMDGYELTKQIRLSWRDLPILMVTAKQEREDKRKGFLAGTDDYMTKPVDEVEMVLRIKALLRRARIASEHKLRIGKVVLDYDSLTVTREEQVFSLPQKEFQLLFKLLSYPNVIFTRLQLMEEIWGLESETDDHTLNVHINRLRNRFQDWQEFEIVTVRGLGYKAVVHKI</sequence>
<dbReference type="InterPro" id="IPR036388">
    <property type="entry name" value="WH-like_DNA-bd_sf"/>
</dbReference>
<dbReference type="PROSITE" id="PS50110">
    <property type="entry name" value="RESPONSE_REGULATORY"/>
    <property type="match status" value="1"/>
</dbReference>
<gene>
    <name evidence="16" type="ORF">QPK24_12455</name>
</gene>
<evidence type="ECO:0000256" key="9">
    <source>
        <dbReference type="ARBA" id="ARBA00023163"/>
    </source>
</evidence>
<keyword evidence="8" id="KW-0010">Activator</keyword>
<proteinExistence type="predicted"/>
<dbReference type="InterPro" id="IPR001789">
    <property type="entry name" value="Sig_transdc_resp-reg_receiver"/>
</dbReference>
<evidence type="ECO:0000256" key="4">
    <source>
        <dbReference type="ARBA" id="ARBA00023012"/>
    </source>
</evidence>
<dbReference type="PANTHER" id="PTHR48111">
    <property type="entry name" value="REGULATOR OF RPOS"/>
    <property type="match status" value="1"/>
</dbReference>
<comment type="subcellular location">
    <subcellularLocation>
        <location evidence="1">Cytoplasm</location>
    </subcellularLocation>
</comment>
<evidence type="ECO:0000256" key="8">
    <source>
        <dbReference type="ARBA" id="ARBA00023159"/>
    </source>
</evidence>
<keyword evidence="17" id="KW-1185">Reference proteome</keyword>
<evidence type="ECO:0000256" key="11">
    <source>
        <dbReference type="ARBA" id="ARBA00039976"/>
    </source>
</evidence>
<comment type="function">
    <text evidence="10">Member of the two-component regulatory system HssS/HssR involved in intracellular heme homeostasis and tempering of staphylococcal virulence. Phosphorylated HssR binds to a direct repeat sequence within hrtAB promoter and activates the expression of hrtAB, an efflux pump, in response to extracellular heme, hemin, hemoglobin or blood.</text>
</comment>
<dbReference type="EMBL" id="CP127162">
    <property type="protein sequence ID" value="WIV17266.1"/>
    <property type="molecule type" value="Genomic_DNA"/>
</dbReference>
<reference evidence="16 17" key="1">
    <citation type="submission" date="2023-06" db="EMBL/GenBank/DDBJ databases">
        <title>Paenibacillus polygonum sp. nov., an endophytic bacterium, isolated from Polygonum lapathifolium L. in Nanji Wetland National Nature Reserve, South of Poyang Lake, Jiangxi Province, China.</title>
        <authorList>
            <person name="Yu Z."/>
        </authorList>
    </citation>
    <scope>NUCLEOTIDE SEQUENCE [LARGE SCALE GENOMIC DNA]</scope>
    <source>
        <strain evidence="16 17">C31</strain>
    </source>
</reference>
<evidence type="ECO:0000256" key="5">
    <source>
        <dbReference type="ARBA" id="ARBA00023015"/>
    </source>
</evidence>
<dbReference type="Gene3D" id="1.10.10.10">
    <property type="entry name" value="Winged helix-like DNA-binding domain superfamily/Winged helix DNA-binding domain"/>
    <property type="match status" value="1"/>
</dbReference>
<protein>
    <recommendedName>
        <fullName evidence="11">Heme response regulator HssR</fullName>
    </recommendedName>
</protein>
<evidence type="ECO:0000259" key="14">
    <source>
        <dbReference type="PROSITE" id="PS50110"/>
    </source>
</evidence>
<evidence type="ECO:0000256" key="2">
    <source>
        <dbReference type="ARBA" id="ARBA00022490"/>
    </source>
</evidence>
<dbReference type="SMART" id="SM00862">
    <property type="entry name" value="Trans_reg_C"/>
    <property type="match status" value="1"/>
</dbReference>
<dbReference type="SMART" id="SM00448">
    <property type="entry name" value="REC"/>
    <property type="match status" value="1"/>
</dbReference>
<keyword evidence="5" id="KW-0805">Transcription regulation</keyword>
<evidence type="ECO:0000313" key="16">
    <source>
        <dbReference type="EMBL" id="WIV17266.1"/>
    </source>
</evidence>
<keyword evidence="6" id="KW-0843">Virulence</keyword>
<dbReference type="SUPFAM" id="SSF52172">
    <property type="entry name" value="CheY-like"/>
    <property type="match status" value="1"/>
</dbReference>
<name>A0ABY8WYN4_9BACL</name>
<dbReference type="CDD" id="cd00383">
    <property type="entry name" value="trans_reg_C"/>
    <property type="match status" value="1"/>
</dbReference>
<dbReference type="PROSITE" id="PS51755">
    <property type="entry name" value="OMPR_PHOB"/>
    <property type="match status" value="1"/>
</dbReference>
<evidence type="ECO:0000256" key="6">
    <source>
        <dbReference type="ARBA" id="ARBA00023026"/>
    </source>
</evidence>
<dbReference type="Proteomes" id="UP001236415">
    <property type="component" value="Chromosome"/>
</dbReference>
<evidence type="ECO:0000313" key="17">
    <source>
        <dbReference type="Proteomes" id="UP001236415"/>
    </source>
</evidence>
<dbReference type="InterPro" id="IPR039420">
    <property type="entry name" value="WalR-like"/>
</dbReference>
<dbReference type="PANTHER" id="PTHR48111:SF49">
    <property type="entry name" value="HEME RESPONSE REGULATOR HSSR"/>
    <property type="match status" value="1"/>
</dbReference>
<organism evidence="16 17">
    <name type="scientific">Paenibacillus polygoni</name>
    <dbReference type="NCBI Taxonomy" id="3050112"/>
    <lineage>
        <taxon>Bacteria</taxon>
        <taxon>Bacillati</taxon>
        <taxon>Bacillota</taxon>
        <taxon>Bacilli</taxon>
        <taxon>Bacillales</taxon>
        <taxon>Paenibacillaceae</taxon>
        <taxon>Paenibacillus</taxon>
    </lineage>
</organism>
<evidence type="ECO:0000256" key="12">
    <source>
        <dbReference type="PROSITE-ProRule" id="PRU00169"/>
    </source>
</evidence>
<feature type="modified residue" description="4-aspartylphosphate" evidence="12">
    <location>
        <position position="52"/>
    </location>
</feature>
<keyword evidence="3 12" id="KW-0597">Phosphoprotein</keyword>
<keyword evidence="9" id="KW-0804">Transcription</keyword>
<feature type="domain" description="Response regulatory" evidence="14">
    <location>
        <begin position="3"/>
        <end position="117"/>
    </location>
</feature>
<evidence type="ECO:0000256" key="13">
    <source>
        <dbReference type="PROSITE-ProRule" id="PRU01091"/>
    </source>
</evidence>
<evidence type="ECO:0000256" key="7">
    <source>
        <dbReference type="ARBA" id="ARBA00023125"/>
    </source>
</evidence>
<dbReference type="Pfam" id="PF00486">
    <property type="entry name" value="Trans_reg_C"/>
    <property type="match status" value="1"/>
</dbReference>